<proteinExistence type="predicted"/>
<feature type="domain" description="Tse2 ADP-ribosyltransferase toxin" evidence="1">
    <location>
        <begin position="24"/>
        <end position="139"/>
    </location>
</feature>
<dbReference type="Proteomes" id="UP000675920">
    <property type="component" value="Unplaced"/>
</dbReference>
<dbReference type="Pfam" id="PF18648">
    <property type="entry name" value="ADPRTs_Tse2"/>
    <property type="match status" value="1"/>
</dbReference>
<dbReference type="AlphaFoldDB" id="A0A8B6XCH3"/>
<evidence type="ECO:0000313" key="2">
    <source>
        <dbReference type="Proteomes" id="UP000675920"/>
    </source>
</evidence>
<accession>A0A8B6XCH3</accession>
<dbReference type="RefSeq" id="WP_156924400.1">
    <property type="nucleotide sequence ID" value="NZ_AXWS01000013.1"/>
</dbReference>
<evidence type="ECO:0000259" key="1">
    <source>
        <dbReference type="Pfam" id="PF18648"/>
    </source>
</evidence>
<organism evidence="2 3">
    <name type="scientific">Derxia gummosa DSM 723</name>
    <dbReference type="NCBI Taxonomy" id="1121388"/>
    <lineage>
        <taxon>Bacteria</taxon>
        <taxon>Pseudomonadati</taxon>
        <taxon>Pseudomonadota</taxon>
        <taxon>Betaproteobacteria</taxon>
        <taxon>Burkholderiales</taxon>
        <taxon>Alcaligenaceae</taxon>
        <taxon>Derxia</taxon>
    </lineage>
</organism>
<protein>
    <recommendedName>
        <fullName evidence="1">Tse2 ADP-ribosyltransferase toxin domain-containing protein</fullName>
    </recommendedName>
</protein>
<reference evidence="3" key="1">
    <citation type="submission" date="2025-08" db="UniProtKB">
        <authorList>
            <consortium name="RefSeq"/>
        </authorList>
    </citation>
    <scope>IDENTIFICATION</scope>
</reference>
<dbReference type="OrthoDB" id="461120at2"/>
<name>A0A8B6XCH3_9BURK</name>
<dbReference type="InterPro" id="IPR041018">
    <property type="entry name" value="ADPRTs_Tse2"/>
</dbReference>
<keyword evidence="2" id="KW-1185">Reference proteome</keyword>
<evidence type="ECO:0000313" key="3">
    <source>
        <dbReference type="RefSeq" id="WP_156924400.1"/>
    </source>
</evidence>
<sequence length="151" mass="16899">MPQTEVDLFRSVRSEQFPCGTVIDEKPAPEVLYPDFEPRLLPSGKRRQADVSLSADKQWVRSGGGTSLFDRPNVFKAKGWSTFGIPSGTVIPDSLLVRLTGFNQSFQANHYQIESRVDLMHIEAFKGALDNLARNAVVRSIKLARQNLPKQ</sequence>